<evidence type="ECO:0000256" key="2">
    <source>
        <dbReference type="ARBA" id="ARBA00022764"/>
    </source>
</evidence>
<keyword evidence="5" id="KW-0969">Cilium</keyword>
<dbReference type="GO" id="GO:0055040">
    <property type="term" value="C:periplasmic flagellum"/>
    <property type="evidence" value="ECO:0007669"/>
    <property type="project" value="UniProtKB-SubCell"/>
</dbReference>
<keyword evidence="5" id="KW-0282">Flagellum</keyword>
<gene>
    <name evidence="5" type="ordered locus">BT0668</name>
</gene>
<feature type="compositionally biased region" description="Basic and acidic residues" evidence="4">
    <location>
        <begin position="333"/>
        <end position="349"/>
    </location>
</feature>
<organism evidence="5 6">
    <name type="scientific">Borrelia turicatae (strain 91E135)</name>
    <dbReference type="NCBI Taxonomy" id="314724"/>
    <lineage>
        <taxon>Bacteria</taxon>
        <taxon>Pseudomonadati</taxon>
        <taxon>Spirochaetota</taxon>
        <taxon>Spirochaetia</taxon>
        <taxon>Spirochaetales</taxon>
        <taxon>Borreliaceae</taxon>
        <taxon>Borrelia</taxon>
    </lineage>
</organism>
<dbReference type="Proteomes" id="UP000001205">
    <property type="component" value="Chromosome"/>
</dbReference>
<sequence>MIFMSKVKNIVFILFFLIFLSSLFGQEVPGASSGDNSVKNEPGELVLDFAELARDSSPTKLDLTDYVELVYSGASNIVKAEDMVLDLGISNWTVLLTPSSRMQAYVKNSVVAPAVVKGESKRYAGDTILGVRVLFPSHSQSSAMILPPFKIPFYAGEDGNQFLGKGLIDNVKTMKEVKVTVYSLGHEVDLEVLFEDMSGMEYVYPLGTLRFKGWADLVWSNPNYLPGISAITGKDNIPNYPLPSSKMRFKAFRVSKSHSSKDQNLIFYVKDVRVIYDKLSVSLDSDIDNESVFKIYETRGAESLRKLKAQEALKKVLKIKEDVSMPDESFQDFLEKGSNDESGARTKEQ</sequence>
<comment type="subcellular location">
    <subcellularLocation>
        <location evidence="1">Periplasmic flagellum</location>
    </subcellularLocation>
</comment>
<proteinExistence type="predicted"/>
<evidence type="ECO:0000256" key="4">
    <source>
        <dbReference type="SAM" id="MobiDB-lite"/>
    </source>
</evidence>
<evidence type="ECO:0000256" key="3">
    <source>
        <dbReference type="ARBA" id="ARBA00023143"/>
    </source>
</evidence>
<reference evidence="6" key="1">
    <citation type="submission" date="2004-12" db="EMBL/GenBank/DDBJ databases">
        <title>The genome sequence of Borrelia hermsii and Borrelia turicatae: comparative analysis of two agents of endemic N. America relapsing fever.</title>
        <authorList>
            <person name="Porcella S.F."/>
            <person name="Raffel S.J."/>
            <person name="Schrumpf M.E."/>
            <person name="Montgomery B."/>
            <person name="Smith T."/>
            <person name="Schwan T.G."/>
        </authorList>
    </citation>
    <scope>NUCLEOTIDE SEQUENCE [LARGE SCALE GENOMIC DNA]</scope>
    <source>
        <strain evidence="6">91E135</strain>
    </source>
</reference>
<evidence type="ECO:0000256" key="1">
    <source>
        <dbReference type="ARBA" id="ARBA00004631"/>
    </source>
</evidence>
<dbReference type="InterPro" id="IPR006714">
    <property type="entry name" value="FlaA"/>
</dbReference>
<accession>A0ABF7PW15</accession>
<dbReference type="EMBL" id="CP000049">
    <property type="protein sequence ID" value="AAX17985.1"/>
    <property type="molecule type" value="Genomic_DNA"/>
</dbReference>
<keyword evidence="6" id="KW-1185">Reference proteome</keyword>
<keyword evidence="2" id="KW-0574">Periplasm</keyword>
<keyword evidence="5" id="KW-0966">Cell projection</keyword>
<name>A0ABF7PW15_BORT9</name>
<keyword evidence="3" id="KW-0975">Bacterial flagellum</keyword>
<feature type="region of interest" description="Disordered" evidence="4">
    <location>
        <begin position="330"/>
        <end position="349"/>
    </location>
</feature>
<dbReference type="Pfam" id="PF04620">
    <property type="entry name" value="FlaA"/>
    <property type="match status" value="1"/>
</dbReference>
<dbReference type="AlphaFoldDB" id="A0ABF7PW15"/>
<evidence type="ECO:0000313" key="5">
    <source>
        <dbReference type="EMBL" id="AAX17985.1"/>
    </source>
</evidence>
<dbReference type="KEGG" id="btu:BT0668"/>
<protein>
    <submittedName>
        <fullName evidence="5">Flagellar filament outer layer protein</fullName>
    </submittedName>
</protein>
<evidence type="ECO:0000313" key="6">
    <source>
        <dbReference type="Proteomes" id="UP000001205"/>
    </source>
</evidence>